<dbReference type="eggNOG" id="COG1409">
    <property type="taxonomic scope" value="Bacteria"/>
</dbReference>
<sequence>MTLIAQISDVHFGAEDDRAIAEAAACIEEAGPDMLVLCGDLTQRGKRSEFEAAATWLDQFDLPKLVVPGNHDTPMFNLAARAAEPFKRFKSLFSDLFDVAEAGEAIAVGLNTARGWQVRRNWAEGTVNLDDLDEAIIRAAESDAALKMIACHHPFHSLPGAPLRTRTRRGRRASDKVAASHVQMLLTGHVHTPSVTLRQRANGCYLAVSSGTLSVRLRAEPPSFNLVRLEDGNVSVDRCDMHSDGPKLSRMGEFEAHASACS</sequence>
<evidence type="ECO:0000256" key="2">
    <source>
        <dbReference type="ARBA" id="ARBA00022801"/>
    </source>
</evidence>
<dbReference type="Gene3D" id="3.60.21.10">
    <property type="match status" value="1"/>
</dbReference>
<evidence type="ECO:0000313" key="6">
    <source>
        <dbReference type="EMBL" id="HAE94970.1"/>
    </source>
</evidence>
<accession>A0A059EAA9</accession>
<gene>
    <name evidence="6" type="ORF">DCG65_10440</name>
    <name evidence="7" type="ORF">HY36_00295</name>
</gene>
<name>A0A059EAA9_9PROT</name>
<proteinExistence type="inferred from homology"/>
<protein>
    <submittedName>
        <fullName evidence="6">Metallophosphoesterase</fullName>
    </submittedName>
</protein>
<evidence type="ECO:0000259" key="5">
    <source>
        <dbReference type="Pfam" id="PF00149"/>
    </source>
</evidence>
<evidence type="ECO:0000313" key="8">
    <source>
        <dbReference type="Proteomes" id="UP000024547"/>
    </source>
</evidence>
<dbReference type="STRING" id="1280948.HY36_00295"/>
<evidence type="ECO:0000313" key="9">
    <source>
        <dbReference type="Proteomes" id="UP000259173"/>
    </source>
</evidence>
<dbReference type="OrthoDB" id="651281at2"/>
<dbReference type="AlphaFoldDB" id="A0A059EAA9"/>
<dbReference type="Proteomes" id="UP000259173">
    <property type="component" value="Unassembled WGS sequence"/>
</dbReference>
<evidence type="ECO:0000256" key="1">
    <source>
        <dbReference type="ARBA" id="ARBA00022723"/>
    </source>
</evidence>
<evidence type="ECO:0000313" key="7">
    <source>
        <dbReference type="EMBL" id="KCZ64844.1"/>
    </source>
</evidence>
<reference evidence="7 8" key="1">
    <citation type="journal article" date="2014" name="Antonie Van Leeuwenhoek">
        <title>Hyphomonas beringensis sp. nov. and Hyphomonas chukchiensis sp. nov., isolated from surface seawater of the Bering Sea and Chukchi Sea.</title>
        <authorList>
            <person name="Li C."/>
            <person name="Lai Q."/>
            <person name="Li G."/>
            <person name="Dong C."/>
            <person name="Wang J."/>
            <person name="Liao Y."/>
            <person name="Shao Z."/>
        </authorList>
    </citation>
    <scope>NUCLEOTIDE SEQUENCE [LARGE SCALE GENOMIC DNA]</scope>
    <source>
        <strain evidence="7 8">22II1-22F38</strain>
    </source>
</reference>
<dbReference type="GO" id="GO:0016787">
    <property type="term" value="F:hydrolase activity"/>
    <property type="evidence" value="ECO:0007669"/>
    <property type="project" value="UniProtKB-KW"/>
</dbReference>
<dbReference type="EMBL" id="DMBR01000316">
    <property type="protein sequence ID" value="HAE94970.1"/>
    <property type="molecule type" value="Genomic_DNA"/>
</dbReference>
<keyword evidence="8" id="KW-1185">Reference proteome</keyword>
<dbReference type="GO" id="GO:0046872">
    <property type="term" value="F:metal ion binding"/>
    <property type="evidence" value="ECO:0007669"/>
    <property type="project" value="UniProtKB-KW"/>
</dbReference>
<comment type="caution">
    <text evidence="7">The sequence shown here is derived from an EMBL/GenBank/DDBJ whole genome shotgun (WGS) entry which is preliminary data.</text>
</comment>
<feature type="domain" description="Calcineurin-like phosphoesterase" evidence="5">
    <location>
        <begin position="4"/>
        <end position="193"/>
    </location>
</feature>
<dbReference type="Pfam" id="PF00149">
    <property type="entry name" value="Metallophos"/>
    <property type="match status" value="1"/>
</dbReference>
<evidence type="ECO:0000256" key="4">
    <source>
        <dbReference type="ARBA" id="ARBA00025742"/>
    </source>
</evidence>
<keyword evidence="3" id="KW-0408">Iron</keyword>
<dbReference type="InterPro" id="IPR029052">
    <property type="entry name" value="Metallo-depent_PP-like"/>
</dbReference>
<dbReference type="EMBL" id="AWFH01000001">
    <property type="protein sequence ID" value="KCZ64844.1"/>
    <property type="molecule type" value="Genomic_DNA"/>
</dbReference>
<dbReference type="PATRIC" id="fig|1280948.3.peg.61"/>
<reference evidence="6 9" key="2">
    <citation type="journal article" date="2018" name="Nat. Biotechnol.">
        <title>A standardized bacterial taxonomy based on genome phylogeny substantially revises the tree of life.</title>
        <authorList>
            <person name="Parks D.H."/>
            <person name="Chuvochina M."/>
            <person name="Waite D.W."/>
            <person name="Rinke C."/>
            <person name="Skarshewski A."/>
            <person name="Chaumeil P.A."/>
            <person name="Hugenholtz P."/>
        </authorList>
    </citation>
    <scope>NUCLEOTIDE SEQUENCE [LARGE SCALE GENOMIC DNA]</scope>
    <source>
        <strain evidence="6">UBA8557</strain>
    </source>
</reference>
<organism evidence="7 8">
    <name type="scientific">Hyphomonas atlantica</name>
    <dbReference type="NCBI Taxonomy" id="1280948"/>
    <lineage>
        <taxon>Bacteria</taxon>
        <taxon>Pseudomonadati</taxon>
        <taxon>Pseudomonadota</taxon>
        <taxon>Alphaproteobacteria</taxon>
        <taxon>Hyphomonadales</taxon>
        <taxon>Hyphomonadaceae</taxon>
        <taxon>Hyphomonas</taxon>
    </lineage>
</organism>
<dbReference type="PANTHER" id="PTHR42988:SF2">
    <property type="entry name" value="CYCLIC NUCLEOTIDE PHOSPHODIESTERASE CBUA0032-RELATED"/>
    <property type="match status" value="1"/>
</dbReference>
<keyword evidence="1" id="KW-0479">Metal-binding</keyword>
<dbReference type="RefSeq" id="WP_051602360.1">
    <property type="nucleotide sequence ID" value="NZ_AWFH01000001.1"/>
</dbReference>
<dbReference type="Proteomes" id="UP000024547">
    <property type="component" value="Unassembled WGS sequence"/>
</dbReference>
<keyword evidence="2" id="KW-0378">Hydrolase</keyword>
<dbReference type="InterPro" id="IPR050884">
    <property type="entry name" value="CNP_phosphodiesterase-III"/>
</dbReference>
<dbReference type="InterPro" id="IPR004843">
    <property type="entry name" value="Calcineurin-like_PHP"/>
</dbReference>
<evidence type="ECO:0000256" key="3">
    <source>
        <dbReference type="ARBA" id="ARBA00023004"/>
    </source>
</evidence>
<dbReference type="SUPFAM" id="SSF56300">
    <property type="entry name" value="Metallo-dependent phosphatases"/>
    <property type="match status" value="1"/>
</dbReference>
<comment type="similarity">
    <text evidence="4">Belongs to the cyclic nucleotide phosphodiesterase class-III family.</text>
</comment>
<dbReference type="PANTHER" id="PTHR42988">
    <property type="entry name" value="PHOSPHOHYDROLASE"/>
    <property type="match status" value="1"/>
</dbReference>